<keyword evidence="2" id="KW-1185">Reference proteome</keyword>
<feature type="region of interest" description="Disordered" evidence="1">
    <location>
        <begin position="247"/>
        <end position="306"/>
    </location>
</feature>
<evidence type="ECO:0000256" key="1">
    <source>
        <dbReference type="SAM" id="MobiDB-lite"/>
    </source>
</evidence>
<evidence type="ECO:0000313" key="3">
    <source>
        <dbReference type="RefSeq" id="XP_026750013.1"/>
    </source>
</evidence>
<feature type="compositionally biased region" description="Basic and acidic residues" evidence="1">
    <location>
        <begin position="260"/>
        <end position="272"/>
    </location>
</feature>
<reference evidence="3" key="1">
    <citation type="submission" date="2025-08" db="UniProtKB">
        <authorList>
            <consortium name="RefSeq"/>
        </authorList>
    </citation>
    <scope>IDENTIFICATION</scope>
    <source>
        <tissue evidence="3">Whole larvae</tissue>
    </source>
</reference>
<feature type="region of interest" description="Disordered" evidence="1">
    <location>
        <begin position="1"/>
        <end position="29"/>
    </location>
</feature>
<feature type="compositionally biased region" description="Polar residues" evidence="1">
    <location>
        <begin position="1"/>
        <end position="10"/>
    </location>
</feature>
<name>A0A6J1WA86_GALME</name>
<dbReference type="KEGG" id="gmw:113510706"/>
<dbReference type="GeneID" id="113510706"/>
<proteinExistence type="predicted"/>
<dbReference type="InParanoid" id="A0A6J1WA86"/>
<organism evidence="2 3">
    <name type="scientific">Galleria mellonella</name>
    <name type="common">Greater wax moth</name>
    <dbReference type="NCBI Taxonomy" id="7137"/>
    <lineage>
        <taxon>Eukaryota</taxon>
        <taxon>Metazoa</taxon>
        <taxon>Ecdysozoa</taxon>
        <taxon>Arthropoda</taxon>
        <taxon>Hexapoda</taxon>
        <taxon>Insecta</taxon>
        <taxon>Pterygota</taxon>
        <taxon>Neoptera</taxon>
        <taxon>Endopterygota</taxon>
        <taxon>Lepidoptera</taxon>
        <taxon>Glossata</taxon>
        <taxon>Ditrysia</taxon>
        <taxon>Pyraloidea</taxon>
        <taxon>Pyralidae</taxon>
        <taxon>Galleriinae</taxon>
        <taxon>Galleria</taxon>
    </lineage>
</organism>
<dbReference type="Proteomes" id="UP001652740">
    <property type="component" value="Unplaced"/>
</dbReference>
<feature type="compositionally biased region" description="Polar residues" evidence="1">
    <location>
        <begin position="289"/>
        <end position="305"/>
    </location>
</feature>
<gene>
    <name evidence="3" type="primary">LOC113510706</name>
</gene>
<sequence length="391" mass="43369">MNISDSMGESSSKRQENGDAPSGSERPLKKARFAWQVKGKYHLKNEVNDAEKSSPVLTNELDKAGTSVENEIDSRDSRDLVGSTEQNLEILGDYLLKQDFNTLDSVIADDKSLLKPNTNISQENYSSTIQYVPRYVSSYENNVSYKAAKSSFGSNDNIAVPMSMIMSHNYCEDQCIARWQARQMAKGFVDNTINRVLDSWANPPRLPEINESRFLALDIAEFINNLPGDNTVENEGILMAISAHGLQNTSSSTDDNATQTERHNTTKGEKKTYQSPPSSPLLSDEDTDAFNSNKQSDMETSSSSEMCWPYVTESGSLQNENMSNELSQFSFFPGTSIPCQSFSDSENLQGNSSEFDTNDDVPPSNHYDFMDTAVTFAILNKGLTTFGTDYG</sequence>
<accession>A0A6J1WA86</accession>
<dbReference type="RefSeq" id="XP_026750013.1">
    <property type="nucleotide sequence ID" value="XM_026894212.3"/>
</dbReference>
<evidence type="ECO:0000313" key="2">
    <source>
        <dbReference type="Proteomes" id="UP001652740"/>
    </source>
</evidence>
<dbReference type="OrthoDB" id="6162705at2759"/>
<protein>
    <submittedName>
        <fullName evidence="3">Uncharacterized protein LOC113510706</fullName>
    </submittedName>
</protein>
<dbReference type="AlphaFoldDB" id="A0A6J1WA86"/>
<feature type="compositionally biased region" description="Polar residues" evidence="1">
    <location>
        <begin position="247"/>
        <end position="259"/>
    </location>
</feature>